<dbReference type="EC" id="3.6.1.11" evidence="2"/>
<dbReference type="InterPro" id="IPR030673">
    <property type="entry name" value="PyroPPase_GppA_Ppx"/>
</dbReference>
<comment type="catalytic activity">
    <reaction evidence="5">
        <text>[phosphate](n) + H2O = [phosphate](n-1) + phosphate + H(+)</text>
        <dbReference type="Rhea" id="RHEA:21528"/>
        <dbReference type="Rhea" id="RHEA-COMP:9859"/>
        <dbReference type="Rhea" id="RHEA-COMP:14279"/>
        <dbReference type="ChEBI" id="CHEBI:15377"/>
        <dbReference type="ChEBI" id="CHEBI:15378"/>
        <dbReference type="ChEBI" id="CHEBI:16838"/>
        <dbReference type="ChEBI" id="CHEBI:43474"/>
        <dbReference type="EC" id="3.6.1.11"/>
    </reaction>
</comment>
<gene>
    <name evidence="8" type="ORF">DFR34_101226</name>
</gene>
<organism evidence="8 9">
    <name type="scientific">Rivihabitans pingtungensis</name>
    <dbReference type="NCBI Taxonomy" id="1054498"/>
    <lineage>
        <taxon>Bacteria</taxon>
        <taxon>Pseudomonadati</taxon>
        <taxon>Pseudomonadota</taxon>
        <taxon>Betaproteobacteria</taxon>
        <taxon>Neisseriales</taxon>
        <taxon>Aquaspirillaceae</taxon>
        <taxon>Rivihabitans</taxon>
    </lineage>
</organism>
<dbReference type="InterPro" id="IPR022371">
    <property type="entry name" value="Exopolyphosphatase"/>
</dbReference>
<dbReference type="FunFam" id="3.30.420.40:FF:000023">
    <property type="entry name" value="Guanosine-5'-triphosphate,3'-diphosphate pyrophosphatase"/>
    <property type="match status" value="1"/>
</dbReference>
<evidence type="ECO:0000256" key="4">
    <source>
        <dbReference type="ARBA" id="ARBA00022801"/>
    </source>
</evidence>
<evidence type="ECO:0000259" key="6">
    <source>
        <dbReference type="Pfam" id="PF02541"/>
    </source>
</evidence>
<sequence>MPSSFETLAAVDLGSNSFRLQIVRVDGEQFFPLDTLKDTVRLGAGLTADNFLDDATQERALTCLARFGDRLRHFRPDQVRVVGTNTLRVAKNSAAFIREAEARLGFPIEIIAGREEARLIYVGAAHSLPAGKEKRLVVDIGGGSTEFIIGSGMKAQKTESLGLGCVTYSLRYFPDGKLSKANFKNAEVAARNEIQRITHDYTPDQWQLAVGTSGTARSLRDILELNDYSVDGITRAGMERLKTELLRCGSMEAVNLNGLRADRAPVLPGGLAIMLAIFEELGIEQMTVTLGALRDGVLYDLLGRQYHKDLRDVTVTQFKRRYHVDTGQTERVAGLARQFYAQLAGSEAMQHPEIPRQLEWAAKLHEIGLMISHSSYHKHSAYIVEQADMPGFSRREQRQIAHLILAHKGSLSKMVALLNEQPAYWPAVLALRLAVLFSRSRRPVELPTPLQLSTAPRGFTLTVDGGWLASTPLTAGALKQEEAPWRATGLSFHVRQA</sequence>
<dbReference type="EMBL" id="QJKI01000001">
    <property type="protein sequence ID" value="PXX81994.1"/>
    <property type="molecule type" value="Genomic_DNA"/>
</dbReference>
<dbReference type="PIRSF" id="PIRSF001267">
    <property type="entry name" value="Pyrophosphatase_GppA_Ppx"/>
    <property type="match status" value="1"/>
</dbReference>
<accession>A0A318KVN9</accession>
<comment type="caution">
    <text evidence="8">The sequence shown here is derived from an EMBL/GenBank/DDBJ whole genome shotgun (WGS) entry which is preliminary data.</text>
</comment>
<name>A0A318KVN9_9NEIS</name>
<dbReference type="GO" id="GO:0006793">
    <property type="term" value="P:phosphorus metabolic process"/>
    <property type="evidence" value="ECO:0007669"/>
    <property type="project" value="InterPro"/>
</dbReference>
<dbReference type="InterPro" id="IPR003695">
    <property type="entry name" value="Ppx_GppA_N"/>
</dbReference>
<dbReference type="Gene3D" id="1.10.3210.10">
    <property type="entry name" value="Hypothetical protein af1432"/>
    <property type="match status" value="1"/>
</dbReference>
<dbReference type="RefSeq" id="WP_245906779.1">
    <property type="nucleotide sequence ID" value="NZ_QJKI01000001.1"/>
</dbReference>
<feature type="domain" description="Ppx/GppA phosphatase N-terminal" evidence="6">
    <location>
        <begin position="22"/>
        <end position="304"/>
    </location>
</feature>
<dbReference type="Gene3D" id="3.30.420.40">
    <property type="match status" value="1"/>
</dbReference>
<dbReference type="GO" id="GO:0004309">
    <property type="term" value="F:exopolyphosphatase activity"/>
    <property type="evidence" value="ECO:0007669"/>
    <property type="project" value="UniProtKB-EC"/>
</dbReference>
<keyword evidence="9" id="KW-1185">Reference proteome</keyword>
<dbReference type="CDD" id="cd24053">
    <property type="entry name" value="ASKHA_NBD_EcPPX-GppA-like"/>
    <property type="match status" value="1"/>
</dbReference>
<evidence type="ECO:0000256" key="3">
    <source>
        <dbReference type="ARBA" id="ARBA00020416"/>
    </source>
</evidence>
<dbReference type="Proteomes" id="UP000247555">
    <property type="component" value="Unassembled WGS sequence"/>
</dbReference>
<comment type="similarity">
    <text evidence="1">Belongs to the GppA/Ppx family.</text>
</comment>
<keyword evidence="4" id="KW-0378">Hydrolase</keyword>
<evidence type="ECO:0000256" key="5">
    <source>
        <dbReference type="ARBA" id="ARBA00047607"/>
    </source>
</evidence>
<dbReference type="SUPFAM" id="SSF109604">
    <property type="entry name" value="HD-domain/PDEase-like"/>
    <property type="match status" value="1"/>
</dbReference>
<evidence type="ECO:0000256" key="1">
    <source>
        <dbReference type="ARBA" id="ARBA00007125"/>
    </source>
</evidence>
<dbReference type="Pfam" id="PF02541">
    <property type="entry name" value="Ppx-GppA"/>
    <property type="match status" value="1"/>
</dbReference>
<dbReference type="InterPro" id="IPR050273">
    <property type="entry name" value="GppA/Ppx_hydrolase"/>
</dbReference>
<proteinExistence type="inferred from homology"/>
<dbReference type="PANTHER" id="PTHR30005">
    <property type="entry name" value="EXOPOLYPHOSPHATASE"/>
    <property type="match status" value="1"/>
</dbReference>
<dbReference type="Gene3D" id="3.30.420.150">
    <property type="entry name" value="Exopolyphosphatase. Domain 2"/>
    <property type="match status" value="1"/>
</dbReference>
<feature type="domain" description="Ppx/GppA phosphatase C-terminal" evidence="7">
    <location>
        <begin position="311"/>
        <end position="481"/>
    </location>
</feature>
<evidence type="ECO:0000256" key="2">
    <source>
        <dbReference type="ARBA" id="ARBA00012451"/>
    </source>
</evidence>
<dbReference type="InterPro" id="IPR043129">
    <property type="entry name" value="ATPase_NBD"/>
</dbReference>
<dbReference type="SUPFAM" id="SSF53067">
    <property type="entry name" value="Actin-like ATPase domain"/>
    <property type="match status" value="2"/>
</dbReference>
<dbReference type="InterPro" id="IPR048950">
    <property type="entry name" value="Ppx_GppA_C"/>
</dbReference>
<evidence type="ECO:0000313" key="8">
    <source>
        <dbReference type="EMBL" id="PXX81994.1"/>
    </source>
</evidence>
<dbReference type="PANTHER" id="PTHR30005:SF0">
    <property type="entry name" value="RETROGRADE REGULATION PROTEIN 2"/>
    <property type="match status" value="1"/>
</dbReference>
<protein>
    <recommendedName>
        <fullName evidence="3">Exopolyphosphatase</fullName>
        <ecNumber evidence="2">3.6.1.11</ecNumber>
    </recommendedName>
</protein>
<evidence type="ECO:0000259" key="7">
    <source>
        <dbReference type="Pfam" id="PF21447"/>
    </source>
</evidence>
<evidence type="ECO:0000313" key="9">
    <source>
        <dbReference type="Proteomes" id="UP000247555"/>
    </source>
</evidence>
<dbReference type="Pfam" id="PF21447">
    <property type="entry name" value="Ppx-GppA_III"/>
    <property type="match status" value="1"/>
</dbReference>
<dbReference type="NCBIfam" id="TIGR03706">
    <property type="entry name" value="exo_poly_only"/>
    <property type="match status" value="1"/>
</dbReference>
<dbReference type="AlphaFoldDB" id="A0A318KVN9"/>
<reference evidence="8 9" key="1">
    <citation type="submission" date="2018-05" db="EMBL/GenBank/DDBJ databases">
        <title>Genomic Encyclopedia of Type Strains, Phase IV (KMG-IV): sequencing the most valuable type-strain genomes for metagenomic binning, comparative biology and taxonomic classification.</title>
        <authorList>
            <person name="Goeker M."/>
        </authorList>
    </citation>
    <scope>NUCLEOTIDE SEQUENCE [LARGE SCALE GENOMIC DNA]</scope>
    <source>
        <strain evidence="8 9">DSM 29661</strain>
    </source>
</reference>
<dbReference type="FunFam" id="3.30.420.150:FF:000001">
    <property type="entry name" value="Guanosine-5'-triphosphate,3'-diphosphate pyrophosphatase"/>
    <property type="match status" value="1"/>
</dbReference>